<proteinExistence type="predicted"/>
<name>A0ABN6K6Q1_9ACTO</name>
<keyword evidence="1" id="KW-0175">Coiled coil</keyword>
<dbReference type="Gene3D" id="1.10.10.60">
    <property type="entry name" value="Homeodomain-like"/>
    <property type="match status" value="1"/>
</dbReference>
<dbReference type="PANTHER" id="PTHR46889:SF4">
    <property type="entry name" value="TRANSPOSASE INSO FOR INSERTION SEQUENCE ELEMENT IS911B-RELATED"/>
    <property type="match status" value="1"/>
</dbReference>
<keyword evidence="4" id="KW-1185">Reference proteome</keyword>
<dbReference type="EMBL" id="AP025017">
    <property type="protein sequence ID" value="BDA64611.1"/>
    <property type="molecule type" value="Genomic_DNA"/>
</dbReference>
<evidence type="ECO:0000259" key="2">
    <source>
        <dbReference type="Pfam" id="PF13276"/>
    </source>
</evidence>
<dbReference type="PANTHER" id="PTHR46889">
    <property type="entry name" value="TRANSPOSASE INSF FOR INSERTION SEQUENCE IS3B-RELATED"/>
    <property type="match status" value="1"/>
</dbReference>
<evidence type="ECO:0000256" key="1">
    <source>
        <dbReference type="SAM" id="Coils"/>
    </source>
</evidence>
<evidence type="ECO:0000313" key="3">
    <source>
        <dbReference type="EMBL" id="BDA64611.1"/>
    </source>
</evidence>
<organism evidence="3 4">
    <name type="scientific">Actinomyces capricornis</name>
    <dbReference type="NCBI Taxonomy" id="2755559"/>
    <lineage>
        <taxon>Bacteria</taxon>
        <taxon>Bacillati</taxon>
        <taxon>Actinomycetota</taxon>
        <taxon>Actinomycetes</taxon>
        <taxon>Actinomycetales</taxon>
        <taxon>Actinomycetaceae</taxon>
        <taxon>Actinomyces</taxon>
    </lineage>
</organism>
<gene>
    <name evidence="3" type="ORF">MANAM107_14450</name>
</gene>
<dbReference type="InterPro" id="IPR009057">
    <property type="entry name" value="Homeodomain-like_sf"/>
</dbReference>
<dbReference type="InterPro" id="IPR048020">
    <property type="entry name" value="Transpos_IS3"/>
</dbReference>
<evidence type="ECO:0000313" key="4">
    <source>
        <dbReference type="Proteomes" id="UP000824496"/>
    </source>
</evidence>
<sequence length="259" mass="29694">MSRAKYSEEFKAQVVREVIDKERSIASVAASYDLVPQTVGNWVAKHKKEHGSEEERQAAAEAVEVARLKKQVRELQQENEFLKKSGGLLREGTAVSQKYDLINREEGNYPISSMCRWARVSRSGYYSWRGHPQSRRDIRRKELEALVRAEFEASDGTYGYRRITARLGRRGVVVHSDTVRYLMRQAGLIAARPRRKVRTTTPAADVNSRPDLVERDYRRQGTGKEMGGGHHLYPHLGGIRLPGHRRGLRHKESRWLCDG</sequence>
<protein>
    <recommendedName>
        <fullName evidence="2">HTH-like domain-containing protein</fullName>
    </recommendedName>
</protein>
<dbReference type="SUPFAM" id="SSF46689">
    <property type="entry name" value="Homeodomain-like"/>
    <property type="match status" value="1"/>
</dbReference>
<dbReference type="InterPro" id="IPR025948">
    <property type="entry name" value="HTH-like_dom"/>
</dbReference>
<dbReference type="RefSeq" id="WP_263421882.1">
    <property type="nucleotide sequence ID" value="NZ_AP025017.1"/>
</dbReference>
<accession>A0ABN6K6Q1</accession>
<reference evidence="3 4" key="1">
    <citation type="submission" date="2021-08" db="EMBL/GenBank/DDBJ databases">
        <title>Whole genome sequence of novel Actinomyces species strain MAS-1.</title>
        <authorList>
            <person name="Saito M."/>
            <person name="Kuwahara N."/>
            <person name="Takizawa T."/>
            <person name="Gotouda H."/>
            <person name="Ochiai T."/>
        </authorList>
    </citation>
    <scope>NUCLEOTIDE SEQUENCE [LARGE SCALE GENOMIC DNA]</scope>
    <source>
        <strain evidence="3 4">MAS-1</strain>
    </source>
</reference>
<dbReference type="Pfam" id="PF01527">
    <property type="entry name" value="HTH_Tnp_1"/>
    <property type="match status" value="1"/>
</dbReference>
<dbReference type="InterPro" id="IPR002514">
    <property type="entry name" value="Transposase_8"/>
</dbReference>
<dbReference type="Pfam" id="PF13276">
    <property type="entry name" value="HTH_21"/>
    <property type="match status" value="1"/>
</dbReference>
<dbReference type="InterPro" id="IPR050900">
    <property type="entry name" value="Transposase_IS3/IS150/IS904"/>
</dbReference>
<dbReference type="Proteomes" id="UP000824496">
    <property type="component" value="Chromosome"/>
</dbReference>
<feature type="coiled-coil region" evidence="1">
    <location>
        <begin position="58"/>
        <end position="85"/>
    </location>
</feature>
<feature type="domain" description="HTH-like" evidence="2">
    <location>
        <begin position="140"/>
        <end position="196"/>
    </location>
</feature>
<dbReference type="NCBIfam" id="NF033516">
    <property type="entry name" value="transpos_IS3"/>
    <property type="match status" value="1"/>
</dbReference>